<proteinExistence type="predicted"/>
<dbReference type="AlphaFoldDB" id="A0A644YE73"/>
<accession>A0A644YE73</accession>
<dbReference type="InterPro" id="IPR011990">
    <property type="entry name" value="TPR-like_helical_dom_sf"/>
</dbReference>
<dbReference type="Gene3D" id="1.25.40.10">
    <property type="entry name" value="Tetratricopeptide repeat domain"/>
    <property type="match status" value="1"/>
</dbReference>
<sequence>MSFKKGDTDDAVKFFDQAIQLEQDNNKKADYAYAAAAVLASVKRLSQARTYAQKAISYRDNYGAPYILIANLYATSPNWSDEPALNKCTYFVILDKLARAKAVDPSCADDADRLIATYRRHVPAANELFMLGYKQGDRITVGGWIGESTTIR</sequence>
<name>A0A644YE73_9ZZZZ</name>
<evidence type="ECO:0000313" key="1">
    <source>
        <dbReference type="EMBL" id="MPM26537.1"/>
    </source>
</evidence>
<gene>
    <name evidence="1" type="ORF">SDC9_73041</name>
</gene>
<reference evidence="1" key="1">
    <citation type="submission" date="2019-08" db="EMBL/GenBank/DDBJ databases">
        <authorList>
            <person name="Kucharzyk K."/>
            <person name="Murdoch R.W."/>
            <person name="Higgins S."/>
            <person name="Loffler F."/>
        </authorList>
    </citation>
    <scope>NUCLEOTIDE SEQUENCE</scope>
</reference>
<comment type="caution">
    <text evidence="1">The sequence shown here is derived from an EMBL/GenBank/DDBJ whole genome shotgun (WGS) entry which is preliminary data.</text>
</comment>
<dbReference type="EMBL" id="VSSQ01004759">
    <property type="protein sequence ID" value="MPM26537.1"/>
    <property type="molecule type" value="Genomic_DNA"/>
</dbReference>
<evidence type="ECO:0008006" key="2">
    <source>
        <dbReference type="Google" id="ProtNLM"/>
    </source>
</evidence>
<organism evidence="1">
    <name type="scientific">bioreactor metagenome</name>
    <dbReference type="NCBI Taxonomy" id="1076179"/>
    <lineage>
        <taxon>unclassified sequences</taxon>
        <taxon>metagenomes</taxon>
        <taxon>ecological metagenomes</taxon>
    </lineage>
</organism>
<protein>
    <recommendedName>
        <fullName evidence="2">Tetratricopeptide repeat protein</fullName>
    </recommendedName>
</protein>
<dbReference type="SUPFAM" id="SSF48452">
    <property type="entry name" value="TPR-like"/>
    <property type="match status" value="1"/>
</dbReference>